<dbReference type="OrthoDB" id="330671at2759"/>
<keyword evidence="5" id="KW-1185">Reference proteome</keyword>
<organism evidence="4 5">
    <name type="scientific">Zostera marina</name>
    <name type="common">Eelgrass</name>
    <dbReference type="NCBI Taxonomy" id="29655"/>
    <lineage>
        <taxon>Eukaryota</taxon>
        <taxon>Viridiplantae</taxon>
        <taxon>Streptophyta</taxon>
        <taxon>Embryophyta</taxon>
        <taxon>Tracheophyta</taxon>
        <taxon>Spermatophyta</taxon>
        <taxon>Magnoliopsida</taxon>
        <taxon>Liliopsida</taxon>
        <taxon>Zosteraceae</taxon>
        <taxon>Zostera</taxon>
    </lineage>
</organism>
<dbReference type="Pfam" id="PF14432">
    <property type="entry name" value="DYW_deaminase"/>
    <property type="match status" value="1"/>
</dbReference>
<keyword evidence="1" id="KW-0677">Repeat</keyword>
<comment type="caution">
    <text evidence="4">The sequence shown here is derived from an EMBL/GenBank/DDBJ whole genome shotgun (WGS) entry which is preliminary data.</text>
</comment>
<dbReference type="Pfam" id="PF20431">
    <property type="entry name" value="E_motif"/>
    <property type="match status" value="1"/>
</dbReference>
<dbReference type="GO" id="GO:0008270">
    <property type="term" value="F:zinc ion binding"/>
    <property type="evidence" value="ECO:0007669"/>
    <property type="project" value="InterPro"/>
</dbReference>
<sequence>MAAVSLSPPLNTAPKSTPHQSQQLTSLLCLCKNLREAQQIHAGMIKSSQISDRHSAARMTEFYAISDNGNHLHHATKIFQTYEDEPPSTFMCNSLMRGNLLNQNPHGCLQLFLQLLIHSSIHPDHFTFTFAIKAASKALDLPVGKQIHGQVLKRGLQQFNLHIENKLIHFYAIFQEMVSARKVFDGIIVRDIVSWNSMLEGYAIGRDNEALHALFDEMPVKDIISWNTVIGFYIDTGRFEEAIITFRSMQTMEEVLNRVTLISVISAIAQIGALGQGKWIHAYMKRKKINLVSDEHLTSALINMYSKCGCIEAAMMAFEESDHRAIDNWNAIIGGLTANGQSRRALNQFSKLEEEKVKPNAITYACILNACSHGGYIDEASTHFNNMKEIHNIIPDITHYGCMVDLYSRAGIFQKATEIIDGMPMSPDAVMWKAIMGGCRLHQNMEIGEKAGLKLIETAPQDHAGYVLLSNLYAMRNDWIAVQKIRTMMKQRGVRKPPGCSSIESQGVVHEFVVGDTLQNHPAKKKIYSMVEEMGERARHAGYIPDTESVLLDIEDEDVKEKSLDHHSEKLAIAFGFISSVPGSVVRVVKNLRVCRDCHRYIAFLSKVYGRDIIVRDANRFHHFSGGVCSCLDYW</sequence>
<proteinExistence type="predicted"/>
<dbReference type="InterPro" id="IPR032867">
    <property type="entry name" value="DYW_dom"/>
</dbReference>
<evidence type="ECO:0000259" key="3">
    <source>
        <dbReference type="Pfam" id="PF14432"/>
    </source>
</evidence>
<dbReference type="Pfam" id="PF01535">
    <property type="entry name" value="PPR"/>
    <property type="match status" value="4"/>
</dbReference>
<dbReference type="InterPro" id="IPR011990">
    <property type="entry name" value="TPR-like_helical_dom_sf"/>
</dbReference>
<dbReference type="InterPro" id="IPR046960">
    <property type="entry name" value="PPR_At4g14850-like_plant"/>
</dbReference>
<dbReference type="PANTHER" id="PTHR47926">
    <property type="entry name" value="PENTATRICOPEPTIDE REPEAT-CONTAINING PROTEIN"/>
    <property type="match status" value="1"/>
</dbReference>
<dbReference type="PANTHER" id="PTHR47926:SF384">
    <property type="entry name" value="DYW DOMAIN-CONTAINING PROTEIN"/>
    <property type="match status" value="1"/>
</dbReference>
<reference evidence="5" key="1">
    <citation type="journal article" date="2016" name="Nature">
        <title>The genome of the seagrass Zostera marina reveals angiosperm adaptation to the sea.</title>
        <authorList>
            <person name="Olsen J.L."/>
            <person name="Rouze P."/>
            <person name="Verhelst B."/>
            <person name="Lin Y.-C."/>
            <person name="Bayer T."/>
            <person name="Collen J."/>
            <person name="Dattolo E."/>
            <person name="De Paoli E."/>
            <person name="Dittami S."/>
            <person name="Maumus F."/>
            <person name="Michel G."/>
            <person name="Kersting A."/>
            <person name="Lauritano C."/>
            <person name="Lohaus R."/>
            <person name="Toepel M."/>
            <person name="Tonon T."/>
            <person name="Vanneste K."/>
            <person name="Amirebrahimi M."/>
            <person name="Brakel J."/>
            <person name="Bostroem C."/>
            <person name="Chovatia M."/>
            <person name="Grimwood J."/>
            <person name="Jenkins J.W."/>
            <person name="Jueterbock A."/>
            <person name="Mraz A."/>
            <person name="Stam W.T."/>
            <person name="Tice H."/>
            <person name="Bornberg-Bauer E."/>
            <person name="Green P.J."/>
            <person name="Pearson G.A."/>
            <person name="Procaccini G."/>
            <person name="Duarte C.M."/>
            <person name="Schmutz J."/>
            <person name="Reusch T.B.H."/>
            <person name="Van de Peer Y."/>
        </authorList>
    </citation>
    <scope>NUCLEOTIDE SEQUENCE [LARGE SCALE GENOMIC DNA]</scope>
    <source>
        <strain evidence="5">cv. Finnish</strain>
    </source>
</reference>
<dbReference type="InterPro" id="IPR046848">
    <property type="entry name" value="E_motif"/>
</dbReference>
<dbReference type="OMA" id="WNTMIAY"/>
<dbReference type="Gene3D" id="1.25.40.10">
    <property type="entry name" value="Tetratricopeptide repeat domain"/>
    <property type="match status" value="2"/>
</dbReference>
<feature type="repeat" description="PPR" evidence="2">
    <location>
        <begin position="222"/>
        <end position="256"/>
    </location>
</feature>
<dbReference type="Proteomes" id="UP000036987">
    <property type="component" value="Unassembled WGS sequence"/>
</dbReference>
<dbReference type="EMBL" id="LFYR01001962">
    <property type="protein sequence ID" value="KMZ58278.1"/>
    <property type="molecule type" value="Genomic_DNA"/>
</dbReference>
<dbReference type="FunFam" id="1.25.40.10:FF:000329">
    <property type="entry name" value="Pentatricopeptide repeat-containing protein"/>
    <property type="match status" value="1"/>
</dbReference>
<name>A0A0K9NNT7_ZOSMR</name>
<evidence type="ECO:0000313" key="4">
    <source>
        <dbReference type="EMBL" id="KMZ58278.1"/>
    </source>
</evidence>
<accession>A0A0K9NNT7</accession>
<gene>
    <name evidence="4" type="ORF">ZOSMA_78G00460</name>
</gene>
<dbReference type="GO" id="GO:0009451">
    <property type="term" value="P:RNA modification"/>
    <property type="evidence" value="ECO:0000318"/>
    <property type="project" value="GO_Central"/>
</dbReference>
<dbReference type="PROSITE" id="PS51375">
    <property type="entry name" value="PPR"/>
    <property type="match status" value="1"/>
</dbReference>
<dbReference type="GO" id="GO:0003723">
    <property type="term" value="F:RNA binding"/>
    <property type="evidence" value="ECO:0007669"/>
    <property type="project" value="InterPro"/>
</dbReference>
<dbReference type="InterPro" id="IPR002885">
    <property type="entry name" value="PPR_rpt"/>
</dbReference>
<evidence type="ECO:0000256" key="2">
    <source>
        <dbReference type="PROSITE-ProRule" id="PRU00708"/>
    </source>
</evidence>
<feature type="domain" description="DYW" evidence="3">
    <location>
        <begin position="542"/>
        <end position="635"/>
    </location>
</feature>
<evidence type="ECO:0000313" key="5">
    <source>
        <dbReference type="Proteomes" id="UP000036987"/>
    </source>
</evidence>
<dbReference type="Pfam" id="PF13041">
    <property type="entry name" value="PPR_2"/>
    <property type="match status" value="1"/>
</dbReference>
<protein>
    <submittedName>
        <fullName evidence="4">Pentatricopeptide repeat-containing protein</fullName>
    </submittedName>
</protein>
<evidence type="ECO:0000256" key="1">
    <source>
        <dbReference type="ARBA" id="ARBA00022737"/>
    </source>
</evidence>
<dbReference type="AlphaFoldDB" id="A0A0K9NNT7"/>